<dbReference type="SUPFAM" id="SSF54919">
    <property type="entry name" value="Nucleoside diphosphate kinase, NDK"/>
    <property type="match status" value="3"/>
</dbReference>
<dbReference type="Gene3D" id="3.40.30.10">
    <property type="entry name" value="Glutaredoxin"/>
    <property type="match status" value="1"/>
</dbReference>
<feature type="binding site" evidence="1">
    <location>
        <position position="569"/>
    </location>
    <ligand>
        <name>ATP</name>
        <dbReference type="ChEBI" id="CHEBI:30616"/>
    </ligand>
</feature>
<dbReference type="SUPFAM" id="SSF52833">
    <property type="entry name" value="Thioredoxin-like"/>
    <property type="match status" value="1"/>
</dbReference>
<feature type="compositionally biased region" description="Basic and acidic residues" evidence="2">
    <location>
        <begin position="268"/>
        <end position="279"/>
    </location>
</feature>
<evidence type="ECO:0000256" key="1">
    <source>
        <dbReference type="PROSITE-ProRule" id="PRU00706"/>
    </source>
</evidence>
<dbReference type="GeneID" id="110148846"/>
<accession>A0ABM4IAZ4</accession>
<dbReference type="Gene3D" id="3.30.70.141">
    <property type="entry name" value="Nucleoside diphosphate kinase-like domain"/>
    <property type="match status" value="3"/>
</dbReference>
<dbReference type="SMART" id="SM00562">
    <property type="entry name" value="NDK"/>
    <property type="match status" value="2"/>
</dbReference>
<dbReference type="Proteomes" id="UP001652640">
    <property type="component" value="Chromosome 1"/>
</dbReference>
<feature type="binding site" evidence="1">
    <location>
        <position position="579"/>
    </location>
    <ligand>
        <name>ATP</name>
        <dbReference type="ChEBI" id="CHEBI:30616"/>
    </ligand>
</feature>
<feature type="binding site" evidence="1">
    <location>
        <position position="474"/>
    </location>
    <ligand>
        <name>ATP</name>
        <dbReference type="ChEBI" id="CHEBI:30616"/>
    </ligand>
</feature>
<organism evidence="4 5">
    <name type="scientific">Odocoileus virginianus</name>
    <name type="common">White-tailed deer</name>
    <dbReference type="NCBI Taxonomy" id="9874"/>
    <lineage>
        <taxon>Eukaryota</taxon>
        <taxon>Metazoa</taxon>
        <taxon>Chordata</taxon>
        <taxon>Craniata</taxon>
        <taxon>Vertebrata</taxon>
        <taxon>Euteleostomi</taxon>
        <taxon>Mammalia</taxon>
        <taxon>Eutheria</taxon>
        <taxon>Laurasiatheria</taxon>
        <taxon>Artiodactyla</taxon>
        <taxon>Ruminantia</taxon>
        <taxon>Pecora</taxon>
        <taxon>Cervidae</taxon>
        <taxon>Odocoileinae</taxon>
        <taxon>Odocoileus</taxon>
    </lineage>
</organism>
<feature type="active site" description="Pros-phosphohistidine intermediate" evidence="1">
    <location>
        <position position="582"/>
    </location>
</feature>
<dbReference type="PROSITE" id="PS00194">
    <property type="entry name" value="THIOREDOXIN_1"/>
    <property type="match status" value="1"/>
</dbReference>
<sequence>MASKKREIQLQAVINNQSLWDEMMQNKGLTELGEAAIRDSLPLFLHEYYHLLVIDVYQAWCGPCKAMQTLFRKLKNELNEDELLHFAVAEADSIVTLQPFRDKCEPVFLFSVNGTIVAKIQGANAPLVNQKIITLVNEERKIAAGEMVRPQYHEIAFVDSDSEDAGEPSYESIDQMYTIVIIKPDAVTARKVQEIKEKIIKAGFVIEAEDKKPLTEEQVKHFYSQIVDQPDFEDFVSFMTRNLSYILVVSQGKEKQPYWDDSEVNSETESKEPWDEQEEMAKPLRMKSKSLQQYLEIQQISQFCDVEENITNTKFIEVLIPDFKKIRGIKFEKILALLRPALFNERTEDVLNKIQDEGFKILLQRQIVLSEEEAKTLCKEYENKDYFGSVIENMTSGPSLALVLVRQNGLGYWKQLIGPSNVEEAKEYLPESLCAQFAIEGLPINQLYGSDSLEDAEREIQYFFPPQHTVALIKPHVTQEQREDIMKLIKETGFDITQMKEILLTEKEAEKIYFKIKGKEFYKDVLDILAEGTSLVMILTKWNAVLDWRRLMGPTDPEEARLLSPDSIRAQFGKNILQNAVHGASTMEEAMETIGRMFEDFIPENLEEN</sequence>
<feature type="domain" description="Nucleoside diphosphate kinase-like" evidence="3">
    <location>
        <begin position="331"/>
        <end position="471"/>
    </location>
</feature>
<dbReference type="InterPro" id="IPR036850">
    <property type="entry name" value="NDK-like_dom_sf"/>
</dbReference>
<keyword evidence="4" id="KW-1185">Reference proteome</keyword>
<comment type="similarity">
    <text evidence="1">Belongs to the NDK family.</text>
</comment>
<feature type="domain" description="Nucleoside diphosphate kinase-like" evidence="3">
    <location>
        <begin position="472"/>
        <end position="604"/>
    </location>
</feature>
<evidence type="ECO:0000313" key="4">
    <source>
        <dbReference type="Proteomes" id="UP001652640"/>
    </source>
</evidence>
<dbReference type="RefSeq" id="XP_070324991.1">
    <property type="nucleotide sequence ID" value="XM_070468890.1"/>
</dbReference>
<feature type="binding site" evidence="1">
    <location>
        <position position="555"/>
    </location>
    <ligand>
        <name>ATP</name>
        <dbReference type="ChEBI" id="CHEBI:30616"/>
    </ligand>
</feature>
<dbReference type="Pfam" id="PF00085">
    <property type="entry name" value="Thioredoxin"/>
    <property type="match status" value="1"/>
</dbReference>
<reference evidence="5" key="2">
    <citation type="submission" date="2025-08" db="UniProtKB">
        <authorList>
            <consortium name="RefSeq"/>
        </authorList>
    </citation>
    <scope>IDENTIFICATION</scope>
    <source>
        <tissue evidence="5">Tongue muscle</tissue>
    </source>
</reference>
<dbReference type="InterPro" id="IPR017937">
    <property type="entry name" value="Thioredoxin_CS"/>
</dbReference>
<protein>
    <submittedName>
        <fullName evidence="5">Thioredoxin domain-containing protein 3 isoform X1</fullName>
    </submittedName>
</protein>
<dbReference type="PROSITE" id="PS51374">
    <property type="entry name" value="NDPK_LIKE"/>
    <property type="match status" value="2"/>
</dbReference>
<feature type="binding site" evidence="1">
    <location>
        <position position="549"/>
    </location>
    <ligand>
        <name>ATP</name>
        <dbReference type="ChEBI" id="CHEBI:30616"/>
    </ligand>
</feature>
<name>A0ABM4IAZ4_ODOVR</name>
<dbReference type="InterPro" id="IPR034907">
    <property type="entry name" value="NDK-like_dom"/>
</dbReference>
<dbReference type="Pfam" id="PF00334">
    <property type="entry name" value="NDK"/>
    <property type="match status" value="2"/>
</dbReference>
<dbReference type="InterPro" id="IPR036249">
    <property type="entry name" value="Thioredoxin-like_sf"/>
</dbReference>
<evidence type="ECO:0000256" key="2">
    <source>
        <dbReference type="SAM" id="MobiDB-lite"/>
    </source>
</evidence>
<dbReference type="InterPro" id="IPR051766">
    <property type="entry name" value="TXND_domain-containing"/>
</dbReference>
<reference evidence="4" key="1">
    <citation type="journal article" date="2022" name="J. Hered.">
        <title>A De Novo Chromosome-Level Genome Assembly of the White-Tailed Deer, Odocoileus Virginianus.</title>
        <authorList>
            <person name="London E.W."/>
            <person name="Roca A.L."/>
            <person name="Novakofski J.E."/>
            <person name="Mateus-Pinilla N.E."/>
        </authorList>
    </citation>
    <scope>NUCLEOTIDE SEQUENCE [LARGE SCALE GENOMIC DNA]</scope>
</reference>
<proteinExistence type="inferred from homology"/>
<dbReference type="CDD" id="cd04416">
    <property type="entry name" value="NDPk_TX"/>
    <property type="match status" value="2"/>
</dbReference>
<dbReference type="InterPro" id="IPR013766">
    <property type="entry name" value="Thioredoxin_domain"/>
</dbReference>
<evidence type="ECO:0000313" key="5">
    <source>
        <dbReference type="RefSeq" id="XP_070324991.1"/>
    </source>
</evidence>
<feature type="binding site" evidence="1">
    <location>
        <position position="521"/>
    </location>
    <ligand>
        <name>ATP</name>
        <dbReference type="ChEBI" id="CHEBI:30616"/>
    </ligand>
</feature>
<feature type="region of interest" description="Disordered" evidence="2">
    <location>
        <begin position="258"/>
        <end position="279"/>
    </location>
</feature>
<dbReference type="CDD" id="cd02948">
    <property type="entry name" value="TRX_NDPK"/>
    <property type="match status" value="1"/>
</dbReference>
<evidence type="ECO:0000259" key="3">
    <source>
        <dbReference type="SMART" id="SM00562"/>
    </source>
</evidence>
<dbReference type="PANTHER" id="PTHR46135">
    <property type="entry name" value="NME/NM23 FAMILY MEMBER 8"/>
    <property type="match status" value="1"/>
</dbReference>
<comment type="caution">
    <text evidence="1">Lacks conserved residue(s) required for the propagation of feature annotation.</text>
</comment>
<gene>
    <name evidence="5" type="primary">NME8</name>
</gene>
<dbReference type="PANTHER" id="PTHR46135:SF2">
    <property type="entry name" value="THIOREDOXIN DOMAIN-CONTAINING PROTEIN 3"/>
    <property type="match status" value="1"/>
</dbReference>